<protein>
    <submittedName>
        <fullName evidence="1">Phosphonate C-P lyase system protein PhnH</fullName>
    </submittedName>
</protein>
<dbReference type="SUPFAM" id="SSF159709">
    <property type="entry name" value="PhnH-like"/>
    <property type="match status" value="1"/>
</dbReference>
<name>A0ABY6N2D4_9ALTE</name>
<evidence type="ECO:0000313" key="1">
    <source>
        <dbReference type="EMBL" id="UZE96243.1"/>
    </source>
</evidence>
<dbReference type="Proteomes" id="UP001163739">
    <property type="component" value="Chromosome"/>
</dbReference>
<dbReference type="InterPro" id="IPR038058">
    <property type="entry name" value="PhnH-like_sp"/>
</dbReference>
<dbReference type="PIRSF" id="PIRSF020680">
    <property type="entry name" value="PhnH"/>
    <property type="match status" value="1"/>
</dbReference>
<accession>A0ABY6N2D4</accession>
<gene>
    <name evidence="1" type="primary">phnH</name>
    <name evidence="1" type="ORF">NKI27_00410</name>
</gene>
<keyword evidence="1" id="KW-0456">Lyase</keyword>
<reference evidence="1" key="1">
    <citation type="submission" date="2022-06" db="EMBL/GenBank/DDBJ databases">
        <title>Alkalimarinus sp. nov., isolated from gut of a Alitta virens.</title>
        <authorList>
            <person name="Yang A.I."/>
            <person name="Shin N.-R."/>
        </authorList>
    </citation>
    <scope>NUCLEOTIDE SEQUENCE</scope>
    <source>
        <strain evidence="1">A2M4</strain>
    </source>
</reference>
<dbReference type="GO" id="GO:0016829">
    <property type="term" value="F:lyase activity"/>
    <property type="evidence" value="ECO:0007669"/>
    <property type="project" value="UniProtKB-KW"/>
</dbReference>
<dbReference type="Gene3D" id="3.40.50.11310">
    <property type="entry name" value="Bacterial phosphonate metabolism protein PhnH"/>
    <property type="match status" value="1"/>
</dbReference>
<sequence>MQSSIAPESHGAINTQGLWHGFQNEVIDAQHCFRKIMKAMSEPGFLVTLEPLNTTGNISSATFSVALTLIDQDISVWVSPQLSSREFIDNLRFYCGCRLTSSPLDADFVFIKLSEWQDLESYKQGTEEYPDRFPTLIIESEGLQEKGDIELRGPGIKGLRSVGITGIHQQHIDLLKNNQQRFPMGYDFIFTHADQLMALPRSTQLTQSNVVESSINKGASSCM</sequence>
<dbReference type="InterPro" id="IPR008772">
    <property type="entry name" value="Phosphonate_metab_PhnH"/>
</dbReference>
<dbReference type="RefSeq" id="WP_265047727.1">
    <property type="nucleotide sequence ID" value="NZ_CP100390.1"/>
</dbReference>
<proteinExistence type="predicted"/>
<dbReference type="Pfam" id="PF05845">
    <property type="entry name" value="PhnH"/>
    <property type="match status" value="1"/>
</dbReference>
<evidence type="ECO:0000313" key="2">
    <source>
        <dbReference type="Proteomes" id="UP001163739"/>
    </source>
</evidence>
<keyword evidence="2" id="KW-1185">Reference proteome</keyword>
<organism evidence="1 2">
    <name type="scientific">Alkalimarinus alittae</name>
    <dbReference type="NCBI Taxonomy" id="2961619"/>
    <lineage>
        <taxon>Bacteria</taxon>
        <taxon>Pseudomonadati</taxon>
        <taxon>Pseudomonadota</taxon>
        <taxon>Gammaproteobacteria</taxon>
        <taxon>Alteromonadales</taxon>
        <taxon>Alteromonadaceae</taxon>
        <taxon>Alkalimarinus</taxon>
    </lineage>
</organism>
<dbReference type="EMBL" id="CP100390">
    <property type="protein sequence ID" value="UZE96243.1"/>
    <property type="molecule type" value="Genomic_DNA"/>
</dbReference>
<dbReference type="NCBIfam" id="TIGR03292">
    <property type="entry name" value="PhnH_redo"/>
    <property type="match status" value="1"/>
</dbReference>